<dbReference type="Proteomes" id="UP000274541">
    <property type="component" value="Unassembled WGS sequence"/>
</dbReference>
<evidence type="ECO:0000313" key="2">
    <source>
        <dbReference type="Proteomes" id="UP000274541"/>
    </source>
</evidence>
<evidence type="ECO:0000313" key="1">
    <source>
        <dbReference type="EMBL" id="RMO57504.1"/>
    </source>
</evidence>
<sequence>MDLLGIPEDGSDEDRTLKTKGSHRLVAIHQDLIDLGFLKYVDGLPISGQLFPALKHNPTSWYGHRGVYLRDVGELETPESQSHGFRHSFKAMCR</sequence>
<name>A0A3M3WJB3_PSEAP</name>
<dbReference type="InterPro" id="IPR011010">
    <property type="entry name" value="DNA_brk_join_enz"/>
</dbReference>
<protein>
    <submittedName>
        <fullName evidence="1">Uncharacterized protein</fullName>
    </submittedName>
</protein>
<dbReference type="GO" id="GO:0003677">
    <property type="term" value="F:DNA binding"/>
    <property type="evidence" value="ECO:0007669"/>
    <property type="project" value="InterPro"/>
</dbReference>
<accession>A0A3M3WJB3</accession>
<comment type="caution">
    <text evidence="1">The sequence shown here is derived from an EMBL/GenBank/DDBJ whole genome shotgun (WGS) entry which is preliminary data.</text>
</comment>
<organism evidence="1 2">
    <name type="scientific">Pseudomonas syringae pv. aptata</name>
    <dbReference type="NCBI Taxonomy" id="83167"/>
    <lineage>
        <taxon>Bacteria</taxon>
        <taxon>Pseudomonadati</taxon>
        <taxon>Pseudomonadota</taxon>
        <taxon>Gammaproteobacteria</taxon>
        <taxon>Pseudomonadales</taxon>
        <taxon>Pseudomonadaceae</taxon>
        <taxon>Pseudomonas</taxon>
        <taxon>Pseudomonas syringae</taxon>
    </lineage>
</organism>
<dbReference type="SUPFAM" id="SSF56349">
    <property type="entry name" value="DNA breaking-rejoining enzymes"/>
    <property type="match status" value="1"/>
</dbReference>
<reference evidence="1 2" key="1">
    <citation type="submission" date="2018-08" db="EMBL/GenBank/DDBJ databases">
        <title>Recombination of ecologically and evolutionarily significant loci maintains genetic cohesion in the Pseudomonas syringae species complex.</title>
        <authorList>
            <person name="Dillon M."/>
            <person name="Thakur S."/>
            <person name="Almeida R.N.D."/>
            <person name="Weir B.S."/>
            <person name="Guttman D.S."/>
        </authorList>
    </citation>
    <scope>NUCLEOTIDE SEQUENCE [LARGE SCALE GENOMIC DNA]</scope>
    <source>
        <strain evidence="1 2">ICMP 4388</strain>
    </source>
</reference>
<proteinExistence type="predicted"/>
<gene>
    <name evidence="1" type="ORF">ALQ37_200178</name>
</gene>
<dbReference type="EMBL" id="RBPX01000381">
    <property type="protein sequence ID" value="RMO57504.1"/>
    <property type="molecule type" value="Genomic_DNA"/>
</dbReference>
<dbReference type="AlphaFoldDB" id="A0A3M3WJB3"/>